<dbReference type="Pfam" id="PF00059">
    <property type="entry name" value="Lectin_C"/>
    <property type="match status" value="1"/>
</dbReference>
<organism evidence="4 5">
    <name type="scientific">Eublepharis macularius</name>
    <name type="common">Leopard gecko</name>
    <name type="synonym">Cyrtodactylus macularius</name>
    <dbReference type="NCBI Taxonomy" id="481883"/>
    <lineage>
        <taxon>Eukaryota</taxon>
        <taxon>Metazoa</taxon>
        <taxon>Chordata</taxon>
        <taxon>Craniata</taxon>
        <taxon>Vertebrata</taxon>
        <taxon>Euteleostomi</taxon>
        <taxon>Lepidosauria</taxon>
        <taxon>Squamata</taxon>
        <taxon>Bifurcata</taxon>
        <taxon>Gekkota</taxon>
        <taxon>Eublepharidae</taxon>
        <taxon>Eublepharinae</taxon>
        <taxon>Eublepharis</taxon>
    </lineage>
</organism>
<name>A0AA97KWZ6_EUBMA</name>
<protein>
    <submittedName>
        <fullName evidence="5">Hepatic lectin-like</fullName>
    </submittedName>
</protein>
<gene>
    <name evidence="5" type="primary">LOC129327578</name>
</gene>
<evidence type="ECO:0000256" key="1">
    <source>
        <dbReference type="ARBA" id="ARBA00022734"/>
    </source>
</evidence>
<dbReference type="Proteomes" id="UP001190640">
    <property type="component" value="Chromosome 4"/>
</dbReference>
<keyword evidence="1" id="KW-0430">Lectin</keyword>
<dbReference type="PANTHER" id="PTHR22803">
    <property type="entry name" value="MANNOSE, PHOSPHOLIPASE, LECTIN RECEPTOR RELATED"/>
    <property type="match status" value="1"/>
</dbReference>
<dbReference type="PROSITE" id="PS00615">
    <property type="entry name" value="C_TYPE_LECTIN_1"/>
    <property type="match status" value="1"/>
</dbReference>
<dbReference type="InterPro" id="IPR050111">
    <property type="entry name" value="C-type_lectin/snaclec_domain"/>
</dbReference>
<dbReference type="CDD" id="cd03590">
    <property type="entry name" value="CLECT_DC-SIGN_like"/>
    <property type="match status" value="1"/>
</dbReference>
<evidence type="ECO:0000259" key="3">
    <source>
        <dbReference type="PROSITE" id="PS50041"/>
    </source>
</evidence>
<dbReference type="InterPro" id="IPR016186">
    <property type="entry name" value="C-type_lectin-like/link_sf"/>
</dbReference>
<accession>A0AA97KWZ6</accession>
<dbReference type="KEGG" id="emc:129327578"/>
<dbReference type="GeneID" id="129327578"/>
<dbReference type="InterPro" id="IPR001304">
    <property type="entry name" value="C-type_lectin-like"/>
</dbReference>
<dbReference type="GO" id="GO:0030246">
    <property type="term" value="F:carbohydrate binding"/>
    <property type="evidence" value="ECO:0007669"/>
    <property type="project" value="UniProtKB-KW"/>
</dbReference>
<dbReference type="SUPFAM" id="SSF56436">
    <property type="entry name" value="C-type lectin-like"/>
    <property type="match status" value="1"/>
</dbReference>
<dbReference type="SMART" id="SM00034">
    <property type="entry name" value="CLECT"/>
    <property type="match status" value="1"/>
</dbReference>
<dbReference type="InterPro" id="IPR018378">
    <property type="entry name" value="C-type_lectin_CS"/>
</dbReference>
<dbReference type="AlphaFoldDB" id="A0AA97KWZ6"/>
<dbReference type="InterPro" id="IPR033989">
    <property type="entry name" value="CD209-like_CTLD"/>
</dbReference>
<evidence type="ECO:0000313" key="4">
    <source>
        <dbReference type="Proteomes" id="UP001190640"/>
    </source>
</evidence>
<feature type="domain" description="C-type lectin" evidence="3">
    <location>
        <begin position="157"/>
        <end position="270"/>
    </location>
</feature>
<keyword evidence="2" id="KW-1015">Disulfide bond</keyword>
<reference evidence="5" key="1">
    <citation type="submission" date="2025-08" db="UniProtKB">
        <authorList>
            <consortium name="RefSeq"/>
        </authorList>
    </citation>
    <scope>IDENTIFICATION</scope>
    <source>
        <tissue evidence="5">Blood</tissue>
    </source>
</reference>
<evidence type="ECO:0000313" key="5">
    <source>
        <dbReference type="RefSeq" id="XP_054832307.1"/>
    </source>
</evidence>
<evidence type="ECO:0000256" key="2">
    <source>
        <dbReference type="ARBA" id="ARBA00023157"/>
    </source>
</evidence>
<dbReference type="InterPro" id="IPR016187">
    <property type="entry name" value="CTDL_fold"/>
</dbReference>
<keyword evidence="4" id="KW-1185">Reference proteome</keyword>
<dbReference type="RefSeq" id="XP_054832307.1">
    <property type="nucleotide sequence ID" value="XM_054976332.1"/>
</dbReference>
<dbReference type="PROSITE" id="PS50041">
    <property type="entry name" value="C_TYPE_LECTIN_2"/>
    <property type="match status" value="1"/>
</dbReference>
<dbReference type="Gene3D" id="3.10.100.10">
    <property type="entry name" value="Mannose-Binding Protein A, subunit A"/>
    <property type="match status" value="1"/>
</dbReference>
<proteinExistence type="predicted"/>
<sequence>MHDEAEAACRREYDSYGNWRPLPPKPKEKPGYVEEKFEDFRDIYDNISVSHENEELKAEVEPPGQNLETITDAVMFSKLTKLNTNSVQGSCEVSDASVMINESTMFFVSKLKIIENQIDNMNKAIDNILKEKISRIEGKLTVLQNQLDADGFHWQEFQGSYYYFSRSAKKWGYAKNFCATVNSRLIIIDSKQEQDFVVSKMTSSVWLGLSDAVKEGQWHWIDGSPLEQQQSFWKQQEPNNSGSGEDCAILCKESKWNDIACETDIYFVCEKTVIL</sequence>